<proteinExistence type="predicted"/>
<name>A0A7S2Y2K5_9STRA</name>
<reference evidence="2" key="1">
    <citation type="submission" date="2021-01" db="EMBL/GenBank/DDBJ databases">
        <authorList>
            <person name="Corre E."/>
            <person name="Pelletier E."/>
            <person name="Niang G."/>
            <person name="Scheremetjew M."/>
            <person name="Finn R."/>
            <person name="Kale V."/>
            <person name="Holt S."/>
            <person name="Cochrane G."/>
            <person name="Meng A."/>
            <person name="Brown T."/>
            <person name="Cohen L."/>
        </authorList>
    </citation>
    <scope>NUCLEOTIDE SEQUENCE</scope>
    <source>
        <strain evidence="2">CCMP125</strain>
    </source>
</reference>
<feature type="region of interest" description="Disordered" evidence="1">
    <location>
        <begin position="107"/>
        <end position="167"/>
    </location>
</feature>
<feature type="compositionally biased region" description="Low complexity" evidence="1">
    <location>
        <begin position="289"/>
        <end position="307"/>
    </location>
</feature>
<feature type="compositionally biased region" description="Polar residues" evidence="1">
    <location>
        <begin position="146"/>
        <end position="164"/>
    </location>
</feature>
<evidence type="ECO:0008006" key="3">
    <source>
        <dbReference type="Google" id="ProtNLM"/>
    </source>
</evidence>
<feature type="region of interest" description="Disordered" evidence="1">
    <location>
        <begin position="205"/>
        <end position="311"/>
    </location>
</feature>
<evidence type="ECO:0000256" key="1">
    <source>
        <dbReference type="SAM" id="MobiDB-lite"/>
    </source>
</evidence>
<sequence>MSVDLMDLQKSAMDMMVREAQQQQQGNSSSSAEEQQPPLCRSGTMVQQTIVCDGQSVMSDLTDEREVELRLLRTMALHRNRWNLASDAATGKRPLLRKDAPVYTPAVSPLTSTSRGVETRRVEIPPCTPPLFQATRTAPPVEETAPVSSSPEKPTSAAAANQAPSLPLRRSSVKLPVFSSSVSTFSIPEDEPDTKQPTLLLSKEKSWVEQETSPSDVKAIWNPSRASPRAAGNPCRQPQRRHTGSPCGGNPSDFLRAAQQAVREATEASSTSSSQEDEEEDCTWVPLKSESSSCSSSSSSSSSSSGSATTITSNHNNNGWVCDHCTFHNAKMDFLTCEMCQMVRLDTGGSQDAVEPAPAPVSSQRVRQDRERQLERELIKQRFQEMIDLQRKEEANMGLASPNINGAASADATVTCSS</sequence>
<dbReference type="AlphaFoldDB" id="A0A7S2Y2K5"/>
<feature type="region of interest" description="Disordered" evidence="1">
    <location>
        <begin position="18"/>
        <end position="40"/>
    </location>
</feature>
<organism evidence="2">
    <name type="scientific">Entomoneis paludosa</name>
    <dbReference type="NCBI Taxonomy" id="265537"/>
    <lineage>
        <taxon>Eukaryota</taxon>
        <taxon>Sar</taxon>
        <taxon>Stramenopiles</taxon>
        <taxon>Ochrophyta</taxon>
        <taxon>Bacillariophyta</taxon>
        <taxon>Bacillariophyceae</taxon>
        <taxon>Bacillariophycidae</taxon>
        <taxon>Entomoneidaceae</taxon>
        <taxon>Entomoneis</taxon>
    </lineage>
</organism>
<dbReference type="EMBL" id="HBHT01001582">
    <property type="protein sequence ID" value="CAD9941507.1"/>
    <property type="molecule type" value="Transcribed_RNA"/>
</dbReference>
<evidence type="ECO:0000313" key="2">
    <source>
        <dbReference type="EMBL" id="CAD9941507.1"/>
    </source>
</evidence>
<dbReference type="Gene3D" id="2.30.30.380">
    <property type="entry name" value="Zn-finger domain of Sec23/24"/>
    <property type="match status" value="1"/>
</dbReference>
<protein>
    <recommendedName>
        <fullName evidence="3">RanBP2-type domain-containing protein</fullName>
    </recommendedName>
</protein>
<feature type="compositionally biased region" description="Low complexity" evidence="1">
    <location>
        <begin position="19"/>
        <end position="36"/>
    </location>
</feature>
<accession>A0A7S2Y2K5</accession>
<gene>
    <name evidence="2" type="ORF">APAL1065_LOCUS1010</name>
</gene>